<dbReference type="Gene3D" id="3.40.50.720">
    <property type="entry name" value="NAD(P)-binding Rossmann-like Domain"/>
    <property type="match status" value="1"/>
</dbReference>
<dbReference type="PRINTS" id="PR00081">
    <property type="entry name" value="GDHRDH"/>
</dbReference>
<dbReference type="PROSITE" id="PS00061">
    <property type="entry name" value="ADH_SHORT"/>
    <property type="match status" value="1"/>
</dbReference>
<dbReference type="KEGG" id="ngg:RG540_CH19270"/>
<dbReference type="EMBL" id="HG938353">
    <property type="protein sequence ID" value="CDN48096.1"/>
    <property type="molecule type" value="Genomic_DNA"/>
</dbReference>
<dbReference type="HOGENOM" id="CLU_010194_2_9_5"/>
<dbReference type="Proteomes" id="UP000028181">
    <property type="component" value="Chromosome I"/>
</dbReference>
<evidence type="ECO:0000313" key="2">
    <source>
        <dbReference type="EMBL" id="CDN48096.1"/>
    </source>
</evidence>
<comment type="similarity">
    <text evidence="1">Belongs to the short-chain dehydrogenases/reductases (SDR) family.</text>
</comment>
<dbReference type="PRINTS" id="PR00080">
    <property type="entry name" value="SDRFAMILY"/>
</dbReference>
<keyword evidence="3" id="KW-1185">Reference proteome</keyword>
<dbReference type="PANTHER" id="PTHR43976">
    <property type="entry name" value="SHORT CHAIN DEHYDROGENASE"/>
    <property type="match status" value="1"/>
</dbReference>
<dbReference type="SUPFAM" id="SSF51735">
    <property type="entry name" value="NAD(P)-binding Rossmann-fold domains"/>
    <property type="match status" value="1"/>
</dbReference>
<evidence type="ECO:0000313" key="3">
    <source>
        <dbReference type="Proteomes" id="UP000028181"/>
    </source>
</evidence>
<dbReference type="PATRIC" id="fig|1028800.3.peg.1941"/>
<dbReference type="OrthoDB" id="9793825at2"/>
<protein>
    <submittedName>
        <fullName evidence="2">Short-chain dehydrogenase/reductase SDR</fullName>
    </submittedName>
</protein>
<dbReference type="CDD" id="cd05374">
    <property type="entry name" value="17beta-HSD-like_SDR_c"/>
    <property type="match status" value="1"/>
</dbReference>
<dbReference type="RefSeq" id="WP_038587120.1">
    <property type="nucleotide sequence ID" value="NZ_HG938353.1"/>
</dbReference>
<accession>A0A068SQQ0</accession>
<evidence type="ECO:0000256" key="1">
    <source>
        <dbReference type="RuleBase" id="RU000363"/>
    </source>
</evidence>
<dbReference type="InterPro" id="IPR020904">
    <property type="entry name" value="Sc_DH/Rdtase_CS"/>
</dbReference>
<reference evidence="3" key="1">
    <citation type="journal article" date="2014" name="BMC Genomics">
        <title>Genome sequencing of two Neorhizobium galegae strains reveals a noeT gene responsible for the unusual acetylation of the nodulation factors.</title>
        <authorList>
            <person name="Osterman J."/>
            <person name="Marsh J."/>
            <person name="Laine P.K."/>
            <person name="Zeng Z."/>
            <person name="Alatalo E."/>
            <person name="Sullivan J.T."/>
            <person name="Young J.P."/>
            <person name="Thomas-Oates J."/>
            <person name="Paulin L."/>
            <person name="Lindstrom K."/>
        </authorList>
    </citation>
    <scope>NUCLEOTIDE SEQUENCE [LARGE SCALE GENOMIC DNA]</scope>
    <source>
        <strain evidence="3">HAMBI 540</strain>
    </source>
</reference>
<dbReference type="AlphaFoldDB" id="A0A068SQQ0"/>
<dbReference type="Pfam" id="PF00106">
    <property type="entry name" value="adh_short"/>
    <property type="match status" value="1"/>
</dbReference>
<dbReference type="GeneID" id="24258701"/>
<dbReference type="InterPro" id="IPR002347">
    <property type="entry name" value="SDR_fam"/>
</dbReference>
<proteinExistence type="inferred from homology"/>
<name>A0A068SQQ0_NEOGA</name>
<dbReference type="PANTHER" id="PTHR43976:SF9">
    <property type="entry name" value="OXIDOREDUCTASE"/>
    <property type="match status" value="1"/>
</dbReference>
<gene>
    <name evidence="2" type="ORF">RG540_CH19270</name>
</gene>
<dbReference type="InterPro" id="IPR051911">
    <property type="entry name" value="SDR_oxidoreductase"/>
</dbReference>
<dbReference type="eggNOG" id="COG4221">
    <property type="taxonomic scope" value="Bacteria"/>
</dbReference>
<organism evidence="2 3">
    <name type="scientific">Neorhizobium galegae bv. orientalis str. HAMBI 540</name>
    <dbReference type="NCBI Taxonomy" id="1028800"/>
    <lineage>
        <taxon>Bacteria</taxon>
        <taxon>Pseudomonadati</taxon>
        <taxon>Pseudomonadota</taxon>
        <taxon>Alphaproteobacteria</taxon>
        <taxon>Hyphomicrobiales</taxon>
        <taxon>Rhizobiaceae</taxon>
        <taxon>Rhizobium/Agrobacterium group</taxon>
        <taxon>Neorhizobium</taxon>
    </lineage>
</organism>
<dbReference type="InterPro" id="IPR036291">
    <property type="entry name" value="NAD(P)-bd_dom_sf"/>
</dbReference>
<sequence>MSGKVVVVTGASSGFGNLTVLELARRGHTVVATMRDVEGRNAKVRKDLIDAAKAEGHVLQVLEMDVADEASVNSTIDQIFKQHGKIDVLVNNAGLMPVGVTEAYTVADIERLFAVNFFGAVRADRAVLPHMRAAGSGLLVHVTSLMGRVVFPFFGTYSASKFALEGLAEAYRYELKGFGIDSVIVEPGPFPSNLISSSPEPSDQTVLASYGEVAAIPGQIKAHANDGQDEANPPRPQRVADAIAELVEATERRPLRTVVMPEGLDFGVHRLNEAVRPIQNEMLTSFGMSEML</sequence>